<accession>A0A392MDA8</accession>
<keyword evidence="2" id="KW-0808">Transferase</keyword>
<dbReference type="CDD" id="cd01650">
    <property type="entry name" value="RT_nLTR_like"/>
    <property type="match status" value="1"/>
</dbReference>
<feature type="domain" description="Reverse transcriptase" evidence="1">
    <location>
        <begin position="26"/>
        <end position="149"/>
    </location>
</feature>
<dbReference type="Proteomes" id="UP000265520">
    <property type="component" value="Unassembled WGS sequence"/>
</dbReference>
<dbReference type="EMBL" id="LXQA010007805">
    <property type="protein sequence ID" value="MCH85039.1"/>
    <property type="molecule type" value="Genomic_DNA"/>
</dbReference>
<dbReference type="InterPro" id="IPR052343">
    <property type="entry name" value="Retrotransposon-Effector_Assoc"/>
</dbReference>
<evidence type="ECO:0000313" key="3">
    <source>
        <dbReference type="Proteomes" id="UP000265520"/>
    </source>
</evidence>
<name>A0A392MDA8_9FABA</name>
<feature type="non-terminal residue" evidence="2">
    <location>
        <position position="221"/>
    </location>
</feature>
<keyword evidence="2" id="KW-0418">Kinase</keyword>
<evidence type="ECO:0000313" key="2">
    <source>
        <dbReference type="EMBL" id="MCH85039.1"/>
    </source>
</evidence>
<comment type="caution">
    <text evidence="2">The sequence shown here is derived from an EMBL/GenBank/DDBJ whole genome shotgun (WGS) entry which is preliminary data.</text>
</comment>
<dbReference type="GO" id="GO:0016301">
    <property type="term" value="F:kinase activity"/>
    <property type="evidence" value="ECO:0007669"/>
    <property type="project" value="UniProtKB-KW"/>
</dbReference>
<dbReference type="InterPro" id="IPR000477">
    <property type="entry name" value="RT_dom"/>
</dbReference>
<gene>
    <name evidence="2" type="ORF">A2U01_0005880</name>
</gene>
<sequence>MRFISEFHRNGKLTKGLNSTFIALIPKIDSPQRLNDFRPISLVGSLHKILAKVLVNRLRLVIGSVISEAQTAFVKDRQILDGILIANEVVDEARKSKKELMLFKVDFEKAYDFVDWGYLDDVMGKMSFPTLWRKWIKECVCTATASVNCNKSMLVGINIPDSWLGEAASALCCKVGNVPFLYLGLPIGGDPRRLGFWEPVLARLKNRLSGWKSRFLSFGGR</sequence>
<dbReference type="PANTHER" id="PTHR46890:SF48">
    <property type="entry name" value="RNA-DIRECTED DNA POLYMERASE"/>
    <property type="match status" value="1"/>
</dbReference>
<protein>
    <submittedName>
        <fullName evidence="2">Cysteine-rich receptor-like protein kinase</fullName>
    </submittedName>
</protein>
<keyword evidence="2" id="KW-0675">Receptor</keyword>
<evidence type="ECO:0000259" key="1">
    <source>
        <dbReference type="Pfam" id="PF00078"/>
    </source>
</evidence>
<keyword evidence="3" id="KW-1185">Reference proteome</keyword>
<proteinExistence type="predicted"/>
<reference evidence="2 3" key="1">
    <citation type="journal article" date="2018" name="Front. Plant Sci.">
        <title>Red Clover (Trifolium pratense) and Zigzag Clover (T. medium) - A Picture of Genomic Similarities and Differences.</title>
        <authorList>
            <person name="Dluhosova J."/>
            <person name="Istvanek J."/>
            <person name="Nedelnik J."/>
            <person name="Repkova J."/>
        </authorList>
    </citation>
    <scope>NUCLEOTIDE SEQUENCE [LARGE SCALE GENOMIC DNA]</scope>
    <source>
        <strain evidence="3">cv. 10/8</strain>
        <tissue evidence="2">Leaf</tissue>
    </source>
</reference>
<dbReference type="Pfam" id="PF00078">
    <property type="entry name" value="RVT_1"/>
    <property type="match status" value="1"/>
</dbReference>
<dbReference type="PANTHER" id="PTHR46890">
    <property type="entry name" value="NON-LTR RETROLELEMENT REVERSE TRANSCRIPTASE-LIKE PROTEIN-RELATED"/>
    <property type="match status" value="1"/>
</dbReference>
<organism evidence="2 3">
    <name type="scientific">Trifolium medium</name>
    <dbReference type="NCBI Taxonomy" id="97028"/>
    <lineage>
        <taxon>Eukaryota</taxon>
        <taxon>Viridiplantae</taxon>
        <taxon>Streptophyta</taxon>
        <taxon>Embryophyta</taxon>
        <taxon>Tracheophyta</taxon>
        <taxon>Spermatophyta</taxon>
        <taxon>Magnoliopsida</taxon>
        <taxon>eudicotyledons</taxon>
        <taxon>Gunneridae</taxon>
        <taxon>Pentapetalae</taxon>
        <taxon>rosids</taxon>
        <taxon>fabids</taxon>
        <taxon>Fabales</taxon>
        <taxon>Fabaceae</taxon>
        <taxon>Papilionoideae</taxon>
        <taxon>50 kb inversion clade</taxon>
        <taxon>NPAAA clade</taxon>
        <taxon>Hologalegina</taxon>
        <taxon>IRL clade</taxon>
        <taxon>Trifolieae</taxon>
        <taxon>Trifolium</taxon>
    </lineage>
</organism>
<dbReference type="AlphaFoldDB" id="A0A392MDA8"/>